<feature type="domain" description="MoaB/Mog" evidence="12">
    <location>
        <begin position="187"/>
        <end position="323"/>
    </location>
</feature>
<dbReference type="GO" id="GO:0061599">
    <property type="term" value="F:molybdopterin molybdotransferase activity"/>
    <property type="evidence" value="ECO:0007669"/>
    <property type="project" value="UniProtKB-UniRule"/>
</dbReference>
<proteinExistence type="inferred from homology"/>
<keyword evidence="7 11" id="KW-0479">Metal-binding</keyword>
<dbReference type="PANTHER" id="PTHR10192">
    <property type="entry name" value="MOLYBDOPTERIN BIOSYNTHESIS PROTEIN"/>
    <property type="match status" value="1"/>
</dbReference>
<keyword evidence="6 11" id="KW-0808">Transferase</keyword>
<dbReference type="Proteomes" id="UP000484842">
    <property type="component" value="Unassembled WGS sequence"/>
</dbReference>
<dbReference type="Gene3D" id="2.40.340.10">
    <property type="entry name" value="MoeA, C-terminal, domain IV"/>
    <property type="match status" value="1"/>
</dbReference>
<organism evidence="13 14">
    <name type="scientific">Deinococcus terrestris</name>
    <dbReference type="NCBI Taxonomy" id="2651870"/>
    <lineage>
        <taxon>Bacteria</taxon>
        <taxon>Thermotogati</taxon>
        <taxon>Deinococcota</taxon>
        <taxon>Deinococci</taxon>
        <taxon>Deinococcales</taxon>
        <taxon>Deinococcaceae</taxon>
        <taxon>Deinococcus</taxon>
    </lineage>
</organism>
<comment type="caution">
    <text evidence="13">The sequence shown here is derived from an EMBL/GenBank/DDBJ whole genome shotgun (WGS) entry which is preliminary data.</text>
</comment>
<dbReference type="GO" id="GO:0006777">
    <property type="term" value="P:Mo-molybdopterin cofactor biosynthetic process"/>
    <property type="evidence" value="ECO:0007669"/>
    <property type="project" value="UniProtKB-UniRule"/>
</dbReference>
<evidence type="ECO:0000313" key="14">
    <source>
        <dbReference type="Proteomes" id="UP000484842"/>
    </source>
</evidence>
<dbReference type="InterPro" id="IPR036425">
    <property type="entry name" value="MoaB/Mog-like_dom_sf"/>
</dbReference>
<protein>
    <recommendedName>
        <fullName evidence="11">Molybdopterin molybdenumtransferase</fullName>
        <ecNumber evidence="11">2.10.1.1</ecNumber>
    </recommendedName>
</protein>
<dbReference type="UniPathway" id="UPA00344"/>
<evidence type="ECO:0000256" key="2">
    <source>
        <dbReference type="ARBA" id="ARBA00002901"/>
    </source>
</evidence>
<name>A0A7X1TSE1_9DEIO</name>
<dbReference type="SUPFAM" id="SSF53218">
    <property type="entry name" value="Molybdenum cofactor biosynthesis proteins"/>
    <property type="match status" value="1"/>
</dbReference>
<dbReference type="PANTHER" id="PTHR10192:SF5">
    <property type="entry name" value="GEPHYRIN"/>
    <property type="match status" value="1"/>
</dbReference>
<evidence type="ECO:0000256" key="5">
    <source>
        <dbReference type="ARBA" id="ARBA00022505"/>
    </source>
</evidence>
<dbReference type="Gene3D" id="3.40.980.10">
    <property type="entry name" value="MoaB/Mog-like domain"/>
    <property type="match status" value="1"/>
</dbReference>
<dbReference type="InterPro" id="IPR005111">
    <property type="entry name" value="MoeA_C_domain_IV"/>
</dbReference>
<keyword evidence="8 11" id="KW-0460">Magnesium</keyword>
<evidence type="ECO:0000259" key="12">
    <source>
        <dbReference type="SMART" id="SM00852"/>
    </source>
</evidence>
<keyword evidence="9 11" id="KW-0501">Molybdenum cofactor biosynthesis</keyword>
<evidence type="ECO:0000256" key="4">
    <source>
        <dbReference type="ARBA" id="ARBA00010763"/>
    </source>
</evidence>
<dbReference type="Pfam" id="PF03453">
    <property type="entry name" value="MoeA_N"/>
    <property type="match status" value="1"/>
</dbReference>
<comment type="cofactor">
    <cofactor evidence="1 11">
        <name>Mg(2+)</name>
        <dbReference type="ChEBI" id="CHEBI:18420"/>
    </cofactor>
</comment>
<dbReference type="AlphaFoldDB" id="A0A7X1TSE1"/>
<evidence type="ECO:0000256" key="6">
    <source>
        <dbReference type="ARBA" id="ARBA00022679"/>
    </source>
</evidence>
<comment type="similarity">
    <text evidence="4 11">Belongs to the MoeA family.</text>
</comment>
<comment type="catalytic activity">
    <reaction evidence="10">
        <text>adenylyl-molybdopterin + molybdate = Mo-molybdopterin + AMP + H(+)</text>
        <dbReference type="Rhea" id="RHEA:35047"/>
        <dbReference type="ChEBI" id="CHEBI:15378"/>
        <dbReference type="ChEBI" id="CHEBI:36264"/>
        <dbReference type="ChEBI" id="CHEBI:62727"/>
        <dbReference type="ChEBI" id="CHEBI:71302"/>
        <dbReference type="ChEBI" id="CHEBI:456215"/>
        <dbReference type="EC" id="2.10.1.1"/>
    </reaction>
</comment>
<dbReference type="Gene3D" id="2.170.190.11">
    <property type="entry name" value="Molybdopterin biosynthesis moea protein, domain 3"/>
    <property type="match status" value="1"/>
</dbReference>
<dbReference type="NCBIfam" id="NF045515">
    <property type="entry name" value="Glp_gephyrin"/>
    <property type="match status" value="1"/>
</dbReference>
<dbReference type="RefSeq" id="WP_152871626.1">
    <property type="nucleotide sequence ID" value="NZ_WBSL01000005.1"/>
</dbReference>
<keyword evidence="14" id="KW-1185">Reference proteome</keyword>
<dbReference type="SUPFAM" id="SSF63882">
    <property type="entry name" value="MoeA N-terminal region -like"/>
    <property type="match status" value="1"/>
</dbReference>
<accession>A0A7X1TSE1</accession>
<dbReference type="Pfam" id="PF00994">
    <property type="entry name" value="MoCF_biosynth"/>
    <property type="match status" value="1"/>
</dbReference>
<dbReference type="InterPro" id="IPR036688">
    <property type="entry name" value="MoeA_C_domain_IV_sf"/>
</dbReference>
<evidence type="ECO:0000256" key="8">
    <source>
        <dbReference type="ARBA" id="ARBA00022842"/>
    </source>
</evidence>
<dbReference type="InterPro" id="IPR036135">
    <property type="entry name" value="MoeA_linker/N_sf"/>
</dbReference>
<dbReference type="Gene3D" id="3.90.105.10">
    <property type="entry name" value="Molybdopterin biosynthesis moea protein, domain 2"/>
    <property type="match status" value="1"/>
</dbReference>
<gene>
    <name evidence="13" type="ORF">F8S09_11380</name>
</gene>
<keyword evidence="5 11" id="KW-0500">Molybdenum</keyword>
<evidence type="ECO:0000256" key="7">
    <source>
        <dbReference type="ARBA" id="ARBA00022723"/>
    </source>
</evidence>
<dbReference type="EC" id="2.10.1.1" evidence="11"/>
<comment type="pathway">
    <text evidence="3 11">Cofactor biosynthesis; molybdopterin biosynthesis.</text>
</comment>
<evidence type="ECO:0000313" key="13">
    <source>
        <dbReference type="EMBL" id="MPY67287.1"/>
    </source>
</evidence>
<evidence type="ECO:0000256" key="1">
    <source>
        <dbReference type="ARBA" id="ARBA00001946"/>
    </source>
</evidence>
<evidence type="ECO:0000256" key="10">
    <source>
        <dbReference type="ARBA" id="ARBA00047317"/>
    </source>
</evidence>
<dbReference type="InterPro" id="IPR001453">
    <property type="entry name" value="MoaB/Mog_dom"/>
</dbReference>
<dbReference type="CDD" id="cd00887">
    <property type="entry name" value="MoeA"/>
    <property type="match status" value="1"/>
</dbReference>
<dbReference type="SUPFAM" id="SSF63867">
    <property type="entry name" value="MoeA C-terminal domain-like"/>
    <property type="match status" value="1"/>
</dbReference>
<dbReference type="Pfam" id="PF03454">
    <property type="entry name" value="MoeA_C"/>
    <property type="match status" value="1"/>
</dbReference>
<reference evidence="13 14" key="1">
    <citation type="submission" date="2019-10" db="EMBL/GenBank/DDBJ databases">
        <title>Deinococcus sp. isolated from soil.</title>
        <authorList>
            <person name="Li Y."/>
            <person name="Wang J."/>
        </authorList>
    </citation>
    <scope>NUCLEOTIDE SEQUENCE [LARGE SCALE GENOMIC DNA]</scope>
    <source>
        <strain evidence="13 14">SDU3-2</strain>
    </source>
</reference>
<dbReference type="FunFam" id="3.40.980.10:FF:000004">
    <property type="entry name" value="Molybdopterin molybdenumtransferase"/>
    <property type="match status" value="1"/>
</dbReference>
<evidence type="ECO:0000256" key="11">
    <source>
        <dbReference type="RuleBase" id="RU365090"/>
    </source>
</evidence>
<dbReference type="NCBIfam" id="TIGR00177">
    <property type="entry name" value="molyb_syn"/>
    <property type="match status" value="1"/>
</dbReference>
<sequence length="396" mass="41122">MTRPTFPMHVGVAEARQSLAALLPDPGTEPVPLAGARGRTLAADLAARVSHPSATESALDGIAAREADTIGASSDTPTRLRVMGESRAGLPFAGTVGPGECVRIYTGAPLPPGADAICPVEQLAEDGPDHVLLRRPALSADVRPEGGDFRAGEVVLRAGTLLTPPRVALAAALGHAEVPVRRRLRVALLSTGDEVREPGEALLPGQVYDSNRYGLTALLEECGCEVLNLGHAPDSPDALAGSLAAAGGADLLLTSGGVSMGRYDFMRDLLLGRGEVAFWKIRMRPGGPALLGRWEGLPVFGLPGNPVSSLVVFGVIVRPVLTGQPLRTLRLRAGTAFGGLPDKTAFWRGVVSGGEVRDYGQQGSGVLRSLGEADVLVVIPEGPGVRVGEEVEVVWV</sequence>
<dbReference type="GO" id="GO:0046872">
    <property type="term" value="F:metal ion binding"/>
    <property type="evidence" value="ECO:0007669"/>
    <property type="project" value="UniProtKB-UniRule"/>
</dbReference>
<dbReference type="SMART" id="SM00852">
    <property type="entry name" value="MoCF_biosynth"/>
    <property type="match status" value="1"/>
</dbReference>
<dbReference type="GO" id="GO:0005829">
    <property type="term" value="C:cytosol"/>
    <property type="evidence" value="ECO:0007669"/>
    <property type="project" value="TreeGrafter"/>
</dbReference>
<dbReference type="EMBL" id="WBSL01000005">
    <property type="protein sequence ID" value="MPY67287.1"/>
    <property type="molecule type" value="Genomic_DNA"/>
</dbReference>
<evidence type="ECO:0000256" key="9">
    <source>
        <dbReference type="ARBA" id="ARBA00023150"/>
    </source>
</evidence>
<comment type="function">
    <text evidence="2 11">Catalyzes the insertion of molybdate into adenylated molybdopterin with the concomitant release of AMP.</text>
</comment>
<dbReference type="InterPro" id="IPR005110">
    <property type="entry name" value="MoeA_linker/N"/>
</dbReference>
<evidence type="ECO:0000256" key="3">
    <source>
        <dbReference type="ARBA" id="ARBA00005046"/>
    </source>
</evidence>
<dbReference type="InterPro" id="IPR038987">
    <property type="entry name" value="MoeA-like"/>
</dbReference>